<accession>A0ABQ8T2F6</accession>
<dbReference type="Gene3D" id="3.40.1440.10">
    <property type="entry name" value="GIY-YIG endonuclease"/>
    <property type="match status" value="1"/>
</dbReference>
<proteinExistence type="predicted"/>
<dbReference type="Proteomes" id="UP001148838">
    <property type="component" value="Unassembled WGS sequence"/>
</dbReference>
<evidence type="ECO:0000313" key="1">
    <source>
        <dbReference type="EMBL" id="KAJ4440178.1"/>
    </source>
</evidence>
<keyword evidence="2" id="KW-1185">Reference proteome</keyword>
<dbReference type="PANTHER" id="PTHR21301:SF11">
    <property type="entry name" value="GIY-YIG DOMAIN-CONTAINING PROTEIN"/>
    <property type="match status" value="1"/>
</dbReference>
<evidence type="ECO:0000313" key="2">
    <source>
        <dbReference type="Proteomes" id="UP001148838"/>
    </source>
</evidence>
<sequence>MGSKRDKFGIKFWLGVDTRSKYLVNGFPYLGRDVDARKGCFNLYLYDHPEAINVEDRDMMQDVQTKFVPPPTSYYRVRQRRSSSLSDNTGINAWETYQSINKPLDGVWISFGASTALSWCWWLMFRPLCCGHLQSSCWIRNNNNIIRKSTYKNSRPEAHERDPELMNMKQKAFLPYIEGTTDRTGKLLRKFNIKMVYNAPHKISHSLVKVKDKLPYRQSAGIYMIPCSCSLKYIGQTGRTVEDRRKEHIRLCKYGPYEKSAIALHSADSGHAIEFDNIKLIDKEDNLYRRLVKEAFHIEQHPNNINKDEGLQLSNSWGSLFQDHT</sequence>
<reference evidence="1 2" key="1">
    <citation type="journal article" date="2022" name="Allergy">
        <title>Genome assembly and annotation of Periplaneta americana reveal a comprehensive cockroach allergen profile.</title>
        <authorList>
            <person name="Wang L."/>
            <person name="Xiong Q."/>
            <person name="Saelim N."/>
            <person name="Wang L."/>
            <person name="Nong W."/>
            <person name="Wan A.T."/>
            <person name="Shi M."/>
            <person name="Liu X."/>
            <person name="Cao Q."/>
            <person name="Hui J.H.L."/>
            <person name="Sookrung N."/>
            <person name="Leung T.F."/>
            <person name="Tungtrongchitr A."/>
            <person name="Tsui S.K.W."/>
        </authorList>
    </citation>
    <scope>NUCLEOTIDE SEQUENCE [LARGE SCALE GENOMIC DNA]</scope>
    <source>
        <strain evidence="1">PWHHKU_190912</strain>
    </source>
</reference>
<evidence type="ECO:0008006" key="3">
    <source>
        <dbReference type="Google" id="ProtNLM"/>
    </source>
</evidence>
<organism evidence="1 2">
    <name type="scientific">Periplaneta americana</name>
    <name type="common">American cockroach</name>
    <name type="synonym">Blatta americana</name>
    <dbReference type="NCBI Taxonomy" id="6978"/>
    <lineage>
        <taxon>Eukaryota</taxon>
        <taxon>Metazoa</taxon>
        <taxon>Ecdysozoa</taxon>
        <taxon>Arthropoda</taxon>
        <taxon>Hexapoda</taxon>
        <taxon>Insecta</taxon>
        <taxon>Pterygota</taxon>
        <taxon>Neoptera</taxon>
        <taxon>Polyneoptera</taxon>
        <taxon>Dictyoptera</taxon>
        <taxon>Blattodea</taxon>
        <taxon>Blattoidea</taxon>
        <taxon>Blattidae</taxon>
        <taxon>Blattinae</taxon>
        <taxon>Periplaneta</taxon>
    </lineage>
</organism>
<dbReference type="CDD" id="cd10442">
    <property type="entry name" value="GIY-YIG_PLEs"/>
    <property type="match status" value="1"/>
</dbReference>
<name>A0ABQ8T2F6_PERAM</name>
<dbReference type="PANTHER" id="PTHR21301">
    <property type="entry name" value="REVERSE TRANSCRIPTASE"/>
    <property type="match status" value="1"/>
</dbReference>
<protein>
    <recommendedName>
        <fullName evidence="3">GIY-YIG domain-containing protein</fullName>
    </recommendedName>
</protein>
<comment type="caution">
    <text evidence="1">The sequence shown here is derived from an EMBL/GenBank/DDBJ whole genome shotgun (WGS) entry which is preliminary data.</text>
</comment>
<dbReference type="InterPro" id="IPR035901">
    <property type="entry name" value="GIY-YIG_endonuc_sf"/>
</dbReference>
<dbReference type="EMBL" id="JAJSOF020000017">
    <property type="protein sequence ID" value="KAJ4440178.1"/>
    <property type="molecule type" value="Genomic_DNA"/>
</dbReference>
<gene>
    <name evidence="1" type="ORF">ANN_08316</name>
</gene>